<dbReference type="InterPro" id="IPR007712">
    <property type="entry name" value="RelE/ParE_toxin"/>
</dbReference>
<dbReference type="EMBL" id="FOYU01000001">
    <property type="protein sequence ID" value="SFR38689.1"/>
    <property type="molecule type" value="Genomic_DNA"/>
</dbReference>
<dbReference type="Pfam" id="PF05016">
    <property type="entry name" value="ParE_toxin"/>
    <property type="match status" value="1"/>
</dbReference>
<dbReference type="AlphaFoldDB" id="A0A1I6G945"/>
<evidence type="ECO:0000256" key="1">
    <source>
        <dbReference type="ARBA" id="ARBA00022649"/>
    </source>
</evidence>
<protein>
    <submittedName>
        <fullName evidence="2">Toxin ParE1/3/4</fullName>
    </submittedName>
</protein>
<gene>
    <name evidence="2" type="ORF">SAMN04488070_0319</name>
</gene>
<evidence type="ECO:0000313" key="3">
    <source>
        <dbReference type="Proteomes" id="UP000199424"/>
    </source>
</evidence>
<evidence type="ECO:0000313" key="2">
    <source>
        <dbReference type="EMBL" id="SFR38689.1"/>
    </source>
</evidence>
<sequence>MASYKLSNAAKEDLRRIYAYGLSTFGEQAADDYFYKFFETFERIAEIPFQFPAVNEVRQGYRRGVCGVDSIYYRINESKDNGTIVEIIAILGGQDLETWL</sequence>
<dbReference type="Proteomes" id="UP000199424">
    <property type="component" value="Unassembled WGS sequence"/>
</dbReference>
<dbReference type="RefSeq" id="WP_092854633.1">
    <property type="nucleotide sequence ID" value="NZ_FOYU01000001.1"/>
</dbReference>
<accession>A0A1I6G945</accession>
<name>A0A1I6G945_9GAMM</name>
<dbReference type="InterPro" id="IPR035093">
    <property type="entry name" value="RelE/ParE_toxin_dom_sf"/>
</dbReference>
<keyword evidence="3" id="KW-1185">Reference proteome</keyword>
<keyword evidence="1" id="KW-1277">Toxin-antitoxin system</keyword>
<proteinExistence type="predicted"/>
<reference evidence="3" key="1">
    <citation type="submission" date="2016-10" db="EMBL/GenBank/DDBJ databases">
        <authorList>
            <person name="Varghese N."/>
            <person name="Submissions S."/>
        </authorList>
    </citation>
    <scope>NUCLEOTIDE SEQUENCE [LARGE SCALE GENOMIC DNA]</scope>
    <source>
        <strain evidence="3">CGMCC 1.7285</strain>
    </source>
</reference>
<organism evidence="2 3">
    <name type="scientific">Pseudidiomarina maritima</name>
    <dbReference type="NCBI Taxonomy" id="519453"/>
    <lineage>
        <taxon>Bacteria</taxon>
        <taxon>Pseudomonadati</taxon>
        <taxon>Pseudomonadota</taxon>
        <taxon>Gammaproteobacteria</taxon>
        <taxon>Alteromonadales</taxon>
        <taxon>Idiomarinaceae</taxon>
        <taxon>Pseudidiomarina</taxon>
    </lineage>
</organism>
<dbReference type="Gene3D" id="3.30.2310.20">
    <property type="entry name" value="RelE-like"/>
    <property type="match status" value="1"/>
</dbReference>